<organism evidence="1 2">
    <name type="scientific">Mycoplana ramosa</name>
    <name type="common">Mycoplana bullata</name>
    <dbReference type="NCBI Taxonomy" id="40837"/>
    <lineage>
        <taxon>Bacteria</taxon>
        <taxon>Pseudomonadati</taxon>
        <taxon>Pseudomonadota</taxon>
        <taxon>Alphaproteobacteria</taxon>
        <taxon>Hyphomicrobiales</taxon>
        <taxon>Rhizobiaceae</taxon>
        <taxon>Mycoplana</taxon>
    </lineage>
</organism>
<accession>A0ABW3YWI7</accession>
<comment type="caution">
    <text evidence="1">The sequence shown here is derived from an EMBL/GenBank/DDBJ whole genome shotgun (WGS) entry which is preliminary data.</text>
</comment>
<reference evidence="2" key="1">
    <citation type="journal article" date="2019" name="Int. J. Syst. Evol. Microbiol.">
        <title>The Global Catalogue of Microorganisms (GCM) 10K type strain sequencing project: providing services to taxonomists for standard genome sequencing and annotation.</title>
        <authorList>
            <consortium name="The Broad Institute Genomics Platform"/>
            <consortium name="The Broad Institute Genome Sequencing Center for Infectious Disease"/>
            <person name="Wu L."/>
            <person name="Ma J."/>
        </authorList>
    </citation>
    <scope>NUCLEOTIDE SEQUENCE [LARGE SCALE GENOMIC DNA]</scope>
    <source>
        <strain evidence="2">CCUG 55609</strain>
    </source>
</reference>
<keyword evidence="2" id="KW-1185">Reference proteome</keyword>
<dbReference type="EMBL" id="JBHTNF010000005">
    <property type="protein sequence ID" value="MFD1328291.1"/>
    <property type="molecule type" value="Genomic_DNA"/>
</dbReference>
<evidence type="ECO:0000313" key="2">
    <source>
        <dbReference type="Proteomes" id="UP001597173"/>
    </source>
</evidence>
<proteinExistence type="predicted"/>
<sequence>MLAAEAVRLAAIEVLCPTAAIKGGAGYPTLAGGRVYDSRAVPLQDLLPRAPFTPVLALYSVESGSRLRSALSDAADREVDAVIDIVAELSVGMNDGGEQFTDALAEDDPDARLVLAALTSQVRYLLEHAPSGSLFRRIVRAVTNVEVKTFAAPELGLRWQRQTIRLHCDIRDDDFDVPDGELPEPCRTLLKHLPAQSYARAKLTALAAHFAQQSVPWLENAVIQTSPDVTGEAFPQP</sequence>
<evidence type="ECO:0000313" key="1">
    <source>
        <dbReference type="EMBL" id="MFD1328291.1"/>
    </source>
</evidence>
<gene>
    <name evidence="1" type="ORF">ACFQ33_10350</name>
</gene>
<name>A0ABW3YWI7_MYCRA</name>
<dbReference type="RefSeq" id="WP_374838475.1">
    <property type="nucleotide sequence ID" value="NZ_JBHEEW010000007.1"/>
</dbReference>
<dbReference type="Proteomes" id="UP001597173">
    <property type="component" value="Unassembled WGS sequence"/>
</dbReference>
<protein>
    <submittedName>
        <fullName evidence="1">Uncharacterized protein</fullName>
    </submittedName>
</protein>